<dbReference type="Pfam" id="PF12849">
    <property type="entry name" value="PBP_like_2"/>
    <property type="match status" value="1"/>
</dbReference>
<comment type="subunit">
    <text evidence="3">The complex is composed of two ATP-binding proteins (PstB), two transmembrane proteins (PstC and PstA) and a solute-binding protein (PstS).</text>
</comment>
<protein>
    <recommendedName>
        <fullName evidence="4">Phosphate-binding protein PstS</fullName>
    </recommendedName>
</protein>
<dbReference type="InterPro" id="IPR005673">
    <property type="entry name" value="ABC_phos-bd_PstS"/>
</dbReference>
<evidence type="ECO:0000256" key="5">
    <source>
        <dbReference type="ARBA" id="ARBA00022448"/>
    </source>
</evidence>
<dbReference type="InterPro" id="IPR024370">
    <property type="entry name" value="PBP_domain"/>
</dbReference>
<feature type="domain" description="PBP" evidence="7">
    <location>
        <begin position="26"/>
        <end position="262"/>
    </location>
</feature>
<dbReference type="SUPFAM" id="SSF53850">
    <property type="entry name" value="Periplasmic binding protein-like II"/>
    <property type="match status" value="1"/>
</dbReference>
<evidence type="ECO:0000256" key="6">
    <source>
        <dbReference type="ARBA" id="ARBA00022592"/>
    </source>
</evidence>
<keyword evidence="5" id="KW-0813">Transport</keyword>
<dbReference type="GO" id="GO:0042301">
    <property type="term" value="F:phosphate ion binding"/>
    <property type="evidence" value="ECO:0007669"/>
    <property type="project" value="InterPro"/>
</dbReference>
<dbReference type="AlphaFoldDB" id="A0A9X4LKP8"/>
<name>A0A9X4LKP8_9BURK</name>
<dbReference type="Proteomes" id="UP001152766">
    <property type="component" value="Unassembled WGS sequence"/>
</dbReference>
<evidence type="ECO:0000256" key="4">
    <source>
        <dbReference type="ARBA" id="ARBA00021889"/>
    </source>
</evidence>
<comment type="function">
    <text evidence="1">Part of the ABC transporter complex PstSACB involved in phosphate import.</text>
</comment>
<accession>A0A9X4LKP8</accession>
<gene>
    <name evidence="8" type="primary">pstS</name>
    <name evidence="8" type="ORF">EXJ73_22965</name>
</gene>
<dbReference type="EMBL" id="SGUG01000066">
    <property type="protein sequence ID" value="MDG0865327.1"/>
    <property type="molecule type" value="Genomic_DNA"/>
</dbReference>
<dbReference type="GO" id="GO:0035435">
    <property type="term" value="P:phosphate ion transmembrane transport"/>
    <property type="evidence" value="ECO:0007669"/>
    <property type="project" value="InterPro"/>
</dbReference>
<dbReference type="Gene3D" id="3.40.190.10">
    <property type="entry name" value="Periplasmic binding protein-like II"/>
    <property type="match status" value="2"/>
</dbReference>
<proteinExistence type="inferred from homology"/>
<dbReference type="PANTHER" id="PTHR42996">
    <property type="entry name" value="PHOSPHATE-BINDING PROTEIN PSTS"/>
    <property type="match status" value="1"/>
</dbReference>
<evidence type="ECO:0000259" key="7">
    <source>
        <dbReference type="Pfam" id="PF12849"/>
    </source>
</evidence>
<keyword evidence="9" id="KW-1185">Reference proteome</keyword>
<evidence type="ECO:0000256" key="1">
    <source>
        <dbReference type="ARBA" id="ARBA00002841"/>
    </source>
</evidence>
<evidence type="ECO:0000256" key="3">
    <source>
        <dbReference type="ARBA" id="ARBA00011529"/>
    </source>
</evidence>
<evidence type="ECO:0000256" key="2">
    <source>
        <dbReference type="ARBA" id="ARBA00008725"/>
    </source>
</evidence>
<keyword evidence="6" id="KW-0592">Phosphate transport</keyword>
<evidence type="ECO:0000313" key="9">
    <source>
        <dbReference type="Proteomes" id="UP001152766"/>
    </source>
</evidence>
<comment type="caution">
    <text evidence="8">The sequence shown here is derived from an EMBL/GenBank/DDBJ whole genome shotgun (WGS) entry which is preliminary data.</text>
</comment>
<dbReference type="InterPro" id="IPR050962">
    <property type="entry name" value="Phosphate-bind_PstS"/>
</dbReference>
<evidence type="ECO:0000313" key="8">
    <source>
        <dbReference type="EMBL" id="MDG0865327.1"/>
    </source>
</evidence>
<comment type="similarity">
    <text evidence="2">Belongs to the PstS family.</text>
</comment>
<organism evidence="8 9">
    <name type="scientific">Pelomonas aquatica</name>
    <dbReference type="NCBI Taxonomy" id="431058"/>
    <lineage>
        <taxon>Bacteria</taxon>
        <taxon>Pseudomonadati</taxon>
        <taxon>Pseudomonadota</taxon>
        <taxon>Betaproteobacteria</taxon>
        <taxon>Burkholderiales</taxon>
        <taxon>Sphaerotilaceae</taxon>
        <taxon>Roseateles</taxon>
    </lineage>
</organism>
<dbReference type="PANTHER" id="PTHR42996:SF1">
    <property type="entry name" value="PHOSPHATE-BINDING PROTEIN PSTS"/>
    <property type="match status" value="1"/>
</dbReference>
<reference evidence="8" key="1">
    <citation type="submission" date="2019-02" db="EMBL/GenBank/DDBJ databases">
        <title>Draft genome of the type strain Pelomonas aquatica CCUG 52575T.</title>
        <authorList>
            <person name="Gomila M."/>
            <person name="Lalucat J."/>
        </authorList>
    </citation>
    <scope>NUCLEOTIDE SEQUENCE</scope>
    <source>
        <strain evidence="8">CCUG 52575</strain>
    </source>
</reference>
<dbReference type="GO" id="GO:0043190">
    <property type="term" value="C:ATP-binding cassette (ABC) transporter complex"/>
    <property type="evidence" value="ECO:0007669"/>
    <property type="project" value="InterPro"/>
</dbReference>
<dbReference type="CDD" id="cd13565">
    <property type="entry name" value="PBP2_PstS"/>
    <property type="match status" value="1"/>
</dbReference>
<dbReference type="PIRSF" id="PIRSF002756">
    <property type="entry name" value="PstS"/>
    <property type="match status" value="1"/>
</dbReference>
<sequence>MNNALVRPRPSDLNQRASAKPGAIQVKAGLVTFGASDKPLSPEDLKAAGLVQFPLVIGGVVPVVNLEGVKPGQLNFTGELLADIYLGKVTTWNDPAIVALNPDAKLPALKIMVTHRSDSSGTTFNWVNYLSKLSPEWKANVGEGTTVKWPTGTAGNGNEGVARYVNYVKGSIGYVELAYAVEHKMTFAKLKNKSGVFVTPSLDSFQAAAANASWKSPDFYEVLTDAPGKDSWPITATTFVLMPRPSKDMSSSAEALRFFRWSLEQGKADAKKLNYVSLPDTLVQQVEAYWAENLK</sequence>
<dbReference type="NCBIfam" id="TIGR00975">
    <property type="entry name" value="3a0107s03"/>
    <property type="match status" value="1"/>
</dbReference>